<evidence type="ECO:0000256" key="1">
    <source>
        <dbReference type="SAM" id="MobiDB-lite"/>
    </source>
</evidence>
<dbReference type="Pfam" id="PF05028">
    <property type="entry name" value="PARG_cat_C"/>
    <property type="match status" value="1"/>
</dbReference>
<dbReference type="AlphaFoldDB" id="A0AAD6A3R7"/>
<dbReference type="GO" id="GO:0005737">
    <property type="term" value="C:cytoplasm"/>
    <property type="evidence" value="ECO:0007669"/>
    <property type="project" value="TreeGrafter"/>
</dbReference>
<dbReference type="GO" id="GO:0005634">
    <property type="term" value="C:nucleus"/>
    <property type="evidence" value="ECO:0007669"/>
    <property type="project" value="TreeGrafter"/>
</dbReference>
<dbReference type="PANTHER" id="PTHR12837">
    <property type="entry name" value="POLY ADP-RIBOSE GLYCOHYDROLASE"/>
    <property type="match status" value="1"/>
</dbReference>
<keyword evidence="4" id="KW-1185">Reference proteome</keyword>
<dbReference type="GO" id="GO:0009225">
    <property type="term" value="P:nucleotide-sugar metabolic process"/>
    <property type="evidence" value="ECO:0007669"/>
    <property type="project" value="TreeGrafter"/>
</dbReference>
<name>A0AAD6A3R7_9POAL</name>
<reference evidence="3 4" key="1">
    <citation type="journal article" date="2022" name="Cell">
        <title>Repeat-based holocentromeres influence genome architecture and karyotype evolution.</title>
        <authorList>
            <person name="Hofstatter P.G."/>
            <person name="Thangavel G."/>
            <person name="Lux T."/>
            <person name="Neumann P."/>
            <person name="Vondrak T."/>
            <person name="Novak P."/>
            <person name="Zhang M."/>
            <person name="Costa L."/>
            <person name="Castellani M."/>
            <person name="Scott A."/>
            <person name="Toegelov H."/>
            <person name="Fuchs J."/>
            <person name="Mata-Sucre Y."/>
            <person name="Dias Y."/>
            <person name="Vanzela A.L.L."/>
            <person name="Huettel B."/>
            <person name="Almeida C.C.S."/>
            <person name="Simkova H."/>
            <person name="Souza G."/>
            <person name="Pedrosa-Harand A."/>
            <person name="Macas J."/>
            <person name="Mayer K.F.X."/>
            <person name="Houben A."/>
            <person name="Marques A."/>
        </authorList>
    </citation>
    <scope>NUCLEOTIDE SEQUENCE [LARGE SCALE GENOMIC DNA]</scope>
    <source>
        <strain evidence="3">RhyTen1mFocal</strain>
    </source>
</reference>
<dbReference type="GO" id="GO:0006282">
    <property type="term" value="P:regulation of DNA repair"/>
    <property type="evidence" value="ECO:0007669"/>
    <property type="project" value="InterPro"/>
</dbReference>
<comment type="caution">
    <text evidence="3">The sequence shown here is derived from an EMBL/GenBank/DDBJ whole genome shotgun (WGS) entry which is preliminary data.</text>
</comment>
<gene>
    <name evidence="3" type="ORF">LUZ61_012906</name>
</gene>
<dbReference type="PANTHER" id="PTHR12837:SF0">
    <property type="entry name" value="POLY(ADP-RIBOSE) GLYCOHYDROLASE"/>
    <property type="match status" value="1"/>
</dbReference>
<dbReference type="GO" id="GO:0004649">
    <property type="term" value="F:poly(ADP-ribose) glycohydrolase activity"/>
    <property type="evidence" value="ECO:0007669"/>
    <property type="project" value="InterPro"/>
</dbReference>
<feature type="compositionally biased region" description="Polar residues" evidence="1">
    <location>
        <begin position="259"/>
        <end position="270"/>
    </location>
</feature>
<accession>A0AAD6A3R7</accession>
<feature type="compositionally biased region" description="Polar residues" evidence="1">
    <location>
        <begin position="308"/>
        <end position="323"/>
    </location>
</feature>
<protein>
    <recommendedName>
        <fullName evidence="2">PARG catalytic Macro domain-containing protein</fullName>
    </recommendedName>
</protein>
<proteinExistence type="predicted"/>
<dbReference type="EMBL" id="JAMRDG010000001">
    <property type="protein sequence ID" value="KAJ3709201.1"/>
    <property type="molecule type" value="Genomic_DNA"/>
</dbReference>
<dbReference type="InterPro" id="IPR007724">
    <property type="entry name" value="Poly_GlycHdrlase"/>
</dbReference>
<feature type="region of interest" description="Disordered" evidence="1">
    <location>
        <begin position="249"/>
        <end position="289"/>
    </location>
</feature>
<evidence type="ECO:0000259" key="2">
    <source>
        <dbReference type="Pfam" id="PF05028"/>
    </source>
</evidence>
<dbReference type="InterPro" id="IPR046372">
    <property type="entry name" value="PARG_cat_C"/>
</dbReference>
<dbReference type="GO" id="GO:0005975">
    <property type="term" value="P:carbohydrate metabolic process"/>
    <property type="evidence" value="ECO:0007669"/>
    <property type="project" value="InterPro"/>
</dbReference>
<dbReference type="GO" id="GO:1990966">
    <property type="term" value="P:ATP generation from poly-ADP-D-ribose"/>
    <property type="evidence" value="ECO:0007669"/>
    <property type="project" value="TreeGrafter"/>
</dbReference>
<sequence length="452" mass="49740">MDHLSSLNSILPFLPISISTTSFSLSHLAWPEEAERALKDLTLGPTVSHVDTGARLFNFIYKLRDVLGFSSQPPLAFGASSGFSLFFDHYLSKDEAKVWFDEVVPGLGALSLRLPSLLEAHYCKSKELNGIENCELRILGSQDAGIVILDRIFTSGSIEDQSHDALEVVFSNESFGGNSLYMGCVQEQIRFMINPELVGGMLFMTSMDNNEAIEVVGVERYIQYTGEVNKAFVGFTGSKYESNIVNSQECKPPPADGKTASTCNLTSNEKANGDEYQNKQGKGNENGLANDKAAITDSISDEKANGHGKQNGQENINVNENGSGNENLNANADVGIATGNWGCGVFGGNPQIKCMIQWIAASQGIEWILNKKWNAGDLWTKVVDYSSRKLEGKTAEDFFSWLQSAKSNNSVHARANALTGSKRYPDRTRQDDRPNRAKRKPVWLNDYVTMMR</sequence>
<evidence type="ECO:0000313" key="4">
    <source>
        <dbReference type="Proteomes" id="UP001210211"/>
    </source>
</evidence>
<feature type="domain" description="PARG catalytic Macro" evidence="2">
    <location>
        <begin position="152"/>
        <end position="363"/>
    </location>
</feature>
<organism evidence="3 4">
    <name type="scientific">Rhynchospora tenuis</name>
    <dbReference type="NCBI Taxonomy" id="198213"/>
    <lineage>
        <taxon>Eukaryota</taxon>
        <taxon>Viridiplantae</taxon>
        <taxon>Streptophyta</taxon>
        <taxon>Embryophyta</taxon>
        <taxon>Tracheophyta</taxon>
        <taxon>Spermatophyta</taxon>
        <taxon>Magnoliopsida</taxon>
        <taxon>Liliopsida</taxon>
        <taxon>Poales</taxon>
        <taxon>Cyperaceae</taxon>
        <taxon>Cyperoideae</taxon>
        <taxon>Rhynchosporeae</taxon>
        <taxon>Rhynchospora</taxon>
    </lineage>
</organism>
<dbReference type="Proteomes" id="UP001210211">
    <property type="component" value="Unassembled WGS sequence"/>
</dbReference>
<feature type="region of interest" description="Disordered" evidence="1">
    <location>
        <begin position="302"/>
        <end position="323"/>
    </location>
</feature>
<evidence type="ECO:0000313" key="3">
    <source>
        <dbReference type="EMBL" id="KAJ3709201.1"/>
    </source>
</evidence>